<reference evidence="2 3" key="1">
    <citation type="submission" date="2023-03" db="EMBL/GenBank/DDBJ databases">
        <title>High-quality genome of Scylla paramamosain provides insights in environmental adaptation.</title>
        <authorList>
            <person name="Zhang L."/>
        </authorList>
    </citation>
    <scope>NUCLEOTIDE SEQUENCE [LARGE SCALE GENOMIC DNA]</scope>
    <source>
        <strain evidence="2">LZ_2023a</strain>
        <tissue evidence="2">Muscle</tissue>
    </source>
</reference>
<keyword evidence="1" id="KW-0732">Signal</keyword>
<feature type="signal peptide" evidence="1">
    <location>
        <begin position="1"/>
        <end position="30"/>
    </location>
</feature>
<keyword evidence="3" id="KW-1185">Reference proteome</keyword>
<proteinExistence type="predicted"/>
<name>A0AAW0UHV0_SCYPA</name>
<gene>
    <name evidence="2" type="ORF">O3P69_003479</name>
</gene>
<feature type="chain" id="PRO_5043351216" description="FZ domain-containing protein" evidence="1">
    <location>
        <begin position="31"/>
        <end position="147"/>
    </location>
</feature>
<evidence type="ECO:0000313" key="2">
    <source>
        <dbReference type="EMBL" id="KAK8399406.1"/>
    </source>
</evidence>
<evidence type="ECO:0000313" key="3">
    <source>
        <dbReference type="Proteomes" id="UP001487740"/>
    </source>
</evidence>
<dbReference type="Proteomes" id="UP001487740">
    <property type="component" value="Unassembled WGS sequence"/>
</dbReference>
<sequence>MASAAPRTCLVLHTILLLTALASFASCGQAIDCRRFVFAPQCRGIIAKRTVSDSAIGLPDALQEQRQWSESIPLDYVVPEYSPVYQRIRSTYTRPNTASRGAAVGAQFSSSNAAMNEMGVRDTGDLELLSPYVKVIHRSEKLPYERK</sequence>
<dbReference type="AlphaFoldDB" id="A0AAW0UHV0"/>
<dbReference type="PROSITE" id="PS51257">
    <property type="entry name" value="PROKAR_LIPOPROTEIN"/>
    <property type="match status" value="1"/>
</dbReference>
<protein>
    <recommendedName>
        <fullName evidence="4">FZ domain-containing protein</fullName>
    </recommendedName>
</protein>
<organism evidence="2 3">
    <name type="scientific">Scylla paramamosain</name>
    <name type="common">Mud crab</name>
    <dbReference type="NCBI Taxonomy" id="85552"/>
    <lineage>
        <taxon>Eukaryota</taxon>
        <taxon>Metazoa</taxon>
        <taxon>Ecdysozoa</taxon>
        <taxon>Arthropoda</taxon>
        <taxon>Crustacea</taxon>
        <taxon>Multicrustacea</taxon>
        <taxon>Malacostraca</taxon>
        <taxon>Eumalacostraca</taxon>
        <taxon>Eucarida</taxon>
        <taxon>Decapoda</taxon>
        <taxon>Pleocyemata</taxon>
        <taxon>Brachyura</taxon>
        <taxon>Eubrachyura</taxon>
        <taxon>Portunoidea</taxon>
        <taxon>Portunidae</taxon>
        <taxon>Portuninae</taxon>
        <taxon>Scylla</taxon>
    </lineage>
</organism>
<evidence type="ECO:0008006" key="4">
    <source>
        <dbReference type="Google" id="ProtNLM"/>
    </source>
</evidence>
<accession>A0AAW0UHV0</accession>
<dbReference type="EMBL" id="JARAKH010000011">
    <property type="protein sequence ID" value="KAK8399406.1"/>
    <property type="molecule type" value="Genomic_DNA"/>
</dbReference>
<evidence type="ECO:0000256" key="1">
    <source>
        <dbReference type="SAM" id="SignalP"/>
    </source>
</evidence>
<comment type="caution">
    <text evidence="2">The sequence shown here is derived from an EMBL/GenBank/DDBJ whole genome shotgun (WGS) entry which is preliminary data.</text>
</comment>